<feature type="compositionally biased region" description="Basic and acidic residues" evidence="1">
    <location>
        <begin position="73"/>
        <end position="113"/>
    </location>
</feature>
<evidence type="ECO:0000313" key="3">
    <source>
        <dbReference type="Proteomes" id="UP000277204"/>
    </source>
</evidence>
<gene>
    <name evidence="2" type="ORF">SMRZ_LOCUS555</name>
</gene>
<feature type="region of interest" description="Disordered" evidence="1">
    <location>
        <begin position="1"/>
        <end position="21"/>
    </location>
</feature>
<proteinExistence type="predicted"/>
<accession>A0A3P7VKW4</accession>
<sequence>MDTIQERKNKKTAINNNRTRTEKFKAQAEYTEANKQAKWSIRADRQKYVEGLATTAEKAARERNMKQLYETTKKLVRRYDQPDRPVKDKENKPISEIQEQRNRRVERSEKLSDRPASLNSSDIEAAHSDLPIDVTLPTVEEIKVVIRQIKSGKAA</sequence>
<dbReference type="EMBL" id="UZAI01000103">
    <property type="protein sequence ID" value="VDO48586.1"/>
    <property type="molecule type" value="Genomic_DNA"/>
</dbReference>
<organism evidence="2 3">
    <name type="scientific">Schistosoma margrebowiei</name>
    <dbReference type="NCBI Taxonomy" id="48269"/>
    <lineage>
        <taxon>Eukaryota</taxon>
        <taxon>Metazoa</taxon>
        <taxon>Spiralia</taxon>
        <taxon>Lophotrochozoa</taxon>
        <taxon>Platyhelminthes</taxon>
        <taxon>Trematoda</taxon>
        <taxon>Digenea</taxon>
        <taxon>Strigeidida</taxon>
        <taxon>Schistosomatoidea</taxon>
        <taxon>Schistosomatidae</taxon>
        <taxon>Schistosoma</taxon>
    </lineage>
</organism>
<feature type="region of interest" description="Disordered" evidence="1">
    <location>
        <begin position="73"/>
        <end position="126"/>
    </location>
</feature>
<protein>
    <submittedName>
        <fullName evidence="2">Uncharacterized protein</fullName>
    </submittedName>
</protein>
<name>A0A3P7VKW4_9TREM</name>
<dbReference type="Proteomes" id="UP000277204">
    <property type="component" value="Unassembled WGS sequence"/>
</dbReference>
<evidence type="ECO:0000313" key="2">
    <source>
        <dbReference type="EMBL" id="VDO48586.1"/>
    </source>
</evidence>
<keyword evidence="3" id="KW-1185">Reference proteome</keyword>
<reference evidence="2 3" key="1">
    <citation type="submission" date="2018-11" db="EMBL/GenBank/DDBJ databases">
        <authorList>
            <consortium name="Pathogen Informatics"/>
        </authorList>
    </citation>
    <scope>NUCLEOTIDE SEQUENCE [LARGE SCALE GENOMIC DNA]</scope>
    <source>
        <strain evidence="2 3">Zambia</strain>
    </source>
</reference>
<dbReference type="AlphaFoldDB" id="A0A3P7VKW4"/>
<evidence type="ECO:0000256" key="1">
    <source>
        <dbReference type="SAM" id="MobiDB-lite"/>
    </source>
</evidence>